<dbReference type="GO" id="GO:0033499">
    <property type="term" value="P:galactose catabolic process via UDP-galactose, Leloir pathway"/>
    <property type="evidence" value="ECO:0007669"/>
    <property type="project" value="TreeGrafter"/>
</dbReference>
<evidence type="ECO:0000313" key="13">
    <source>
        <dbReference type="EMBL" id="OZU88282.1"/>
    </source>
</evidence>
<dbReference type="GO" id="GO:0003978">
    <property type="term" value="F:UDP-glucose 4-epimerase activity"/>
    <property type="evidence" value="ECO:0007669"/>
    <property type="project" value="UniProtKB-UniRule"/>
</dbReference>
<sequence>MSVLVLGGAGYIGSHAVYQLIDQGENVIVVDNLETGHKEAIHPEAVFYQGDIREIDFLRSVFEKESIDAVIHFAAYSLVGESMEKPLKYFDNNVYGTQVLLQAMVEHDVKNIVFSSTAATYGEPESVPITEKMPANPTSTYGETKLTMEKLMKWTEQAHGIRYISLRYFNVAGARESAEIGEDHHPETHLVPIILQAALGQRSHITIFGEDYDTPDGTCIRDYVHVEDLIQAHLLALDYLKNGGESDIFNLGSNQGFSVKEMIDAAREVTCKEIPVKSGERRAGDPSTLIASAEKAKRVLGWNPARTSIEQIIKDAWNWHASHPHGYGKDVENDDI</sequence>
<evidence type="ECO:0000256" key="8">
    <source>
        <dbReference type="ARBA" id="ARBA00023144"/>
    </source>
</evidence>
<comment type="cofactor">
    <cofactor evidence="2 11">
        <name>NAD(+)</name>
        <dbReference type="ChEBI" id="CHEBI:57540"/>
    </cofactor>
</comment>
<evidence type="ECO:0000256" key="1">
    <source>
        <dbReference type="ARBA" id="ARBA00000083"/>
    </source>
</evidence>
<evidence type="ECO:0000256" key="3">
    <source>
        <dbReference type="ARBA" id="ARBA00004947"/>
    </source>
</evidence>
<dbReference type="Proteomes" id="UP000216498">
    <property type="component" value="Unassembled WGS sequence"/>
</dbReference>
<dbReference type="OrthoDB" id="9801785at2"/>
<keyword evidence="8" id="KW-0299">Galactose metabolism</keyword>
<dbReference type="InterPro" id="IPR036291">
    <property type="entry name" value="NAD(P)-bd_dom_sf"/>
</dbReference>
<dbReference type="Gene3D" id="3.40.50.720">
    <property type="entry name" value="NAD(P)-binding Rossmann-like Domain"/>
    <property type="match status" value="1"/>
</dbReference>
<dbReference type="PANTHER" id="PTHR43725:SF53">
    <property type="entry name" value="UDP-ARABINOSE 4-EPIMERASE 1"/>
    <property type="match status" value="1"/>
</dbReference>
<evidence type="ECO:0000313" key="14">
    <source>
        <dbReference type="Proteomes" id="UP000216498"/>
    </source>
</evidence>
<gene>
    <name evidence="13" type="primary">galE</name>
    <name evidence="13" type="ORF">CIL03_11550</name>
</gene>
<evidence type="ECO:0000259" key="12">
    <source>
        <dbReference type="Pfam" id="PF01370"/>
    </source>
</evidence>
<keyword evidence="14" id="KW-1185">Reference proteome</keyword>
<dbReference type="UniPathway" id="UPA00214"/>
<keyword evidence="10 11" id="KW-0119">Carbohydrate metabolism</keyword>
<proteinExistence type="inferred from homology"/>
<organism evidence="13 14">
    <name type="scientific">Virgibacillus indicus</name>
    <dbReference type="NCBI Taxonomy" id="2024554"/>
    <lineage>
        <taxon>Bacteria</taxon>
        <taxon>Bacillati</taxon>
        <taxon>Bacillota</taxon>
        <taxon>Bacilli</taxon>
        <taxon>Bacillales</taxon>
        <taxon>Bacillaceae</taxon>
        <taxon>Virgibacillus</taxon>
    </lineage>
</organism>
<keyword evidence="7 11" id="KW-0520">NAD</keyword>
<evidence type="ECO:0000256" key="10">
    <source>
        <dbReference type="ARBA" id="ARBA00023277"/>
    </source>
</evidence>
<evidence type="ECO:0000256" key="7">
    <source>
        <dbReference type="ARBA" id="ARBA00023027"/>
    </source>
</evidence>
<dbReference type="AlphaFoldDB" id="A0A265N8F2"/>
<dbReference type="CDD" id="cd05247">
    <property type="entry name" value="UDP_G4E_1_SDR_e"/>
    <property type="match status" value="1"/>
</dbReference>
<comment type="similarity">
    <text evidence="4 11">Belongs to the NAD(P)-dependent epimerase/dehydratase family.</text>
</comment>
<accession>A0A265N8F2</accession>
<dbReference type="InterPro" id="IPR001509">
    <property type="entry name" value="Epimerase_deHydtase"/>
</dbReference>
<protein>
    <recommendedName>
        <fullName evidence="6 11">UDP-glucose 4-epimerase</fullName>
        <ecNumber evidence="5 11">5.1.3.2</ecNumber>
    </recommendedName>
</protein>
<evidence type="ECO:0000256" key="6">
    <source>
        <dbReference type="ARBA" id="ARBA00018569"/>
    </source>
</evidence>
<comment type="pathway">
    <text evidence="3 11">Carbohydrate metabolism; galactose metabolism.</text>
</comment>
<reference evidence="13 14" key="1">
    <citation type="submission" date="2017-08" db="EMBL/GenBank/DDBJ databases">
        <title>Virgibacillus indicus sp. nov. and Virgibacillus profoundi sp. nov, two moderately halophilic bacteria isolated from marine sediment by using the Microfluidic Streak Plate.</title>
        <authorList>
            <person name="Xu B."/>
            <person name="Hu B."/>
            <person name="Wang J."/>
            <person name="Zhu Y."/>
            <person name="Huang L."/>
            <person name="Du W."/>
            <person name="Huang Y."/>
        </authorList>
    </citation>
    <scope>NUCLEOTIDE SEQUENCE [LARGE SCALE GENOMIC DNA]</scope>
    <source>
        <strain evidence="13 14">IO3-P2-C2</strain>
    </source>
</reference>
<dbReference type="Gene3D" id="3.90.25.10">
    <property type="entry name" value="UDP-galactose 4-epimerase, domain 1"/>
    <property type="match status" value="1"/>
</dbReference>
<evidence type="ECO:0000256" key="2">
    <source>
        <dbReference type="ARBA" id="ARBA00001911"/>
    </source>
</evidence>
<dbReference type="NCBIfam" id="TIGR01179">
    <property type="entry name" value="galE"/>
    <property type="match status" value="1"/>
</dbReference>
<evidence type="ECO:0000256" key="11">
    <source>
        <dbReference type="RuleBase" id="RU366046"/>
    </source>
</evidence>
<dbReference type="SUPFAM" id="SSF51735">
    <property type="entry name" value="NAD(P)-binding Rossmann-fold domains"/>
    <property type="match status" value="1"/>
</dbReference>
<dbReference type="InterPro" id="IPR005886">
    <property type="entry name" value="UDP_G4E"/>
</dbReference>
<keyword evidence="9 11" id="KW-0413">Isomerase</keyword>
<dbReference type="Pfam" id="PF01370">
    <property type="entry name" value="Epimerase"/>
    <property type="match status" value="1"/>
</dbReference>
<comment type="catalytic activity">
    <reaction evidence="1 11">
        <text>UDP-alpha-D-glucose = UDP-alpha-D-galactose</text>
        <dbReference type="Rhea" id="RHEA:22168"/>
        <dbReference type="ChEBI" id="CHEBI:58885"/>
        <dbReference type="ChEBI" id="CHEBI:66914"/>
        <dbReference type="EC" id="5.1.3.2"/>
    </reaction>
</comment>
<evidence type="ECO:0000256" key="5">
    <source>
        <dbReference type="ARBA" id="ARBA00013189"/>
    </source>
</evidence>
<dbReference type="EC" id="5.1.3.2" evidence="5 11"/>
<comment type="caution">
    <text evidence="13">The sequence shown here is derived from an EMBL/GenBank/DDBJ whole genome shotgun (WGS) entry which is preliminary data.</text>
</comment>
<name>A0A265N8F2_9BACI</name>
<dbReference type="RefSeq" id="WP_094886021.1">
    <property type="nucleotide sequence ID" value="NZ_NPMS01000005.1"/>
</dbReference>
<dbReference type="EMBL" id="NPMS01000005">
    <property type="protein sequence ID" value="OZU88282.1"/>
    <property type="molecule type" value="Genomic_DNA"/>
</dbReference>
<evidence type="ECO:0000256" key="9">
    <source>
        <dbReference type="ARBA" id="ARBA00023235"/>
    </source>
</evidence>
<comment type="subunit">
    <text evidence="11">Homodimer.</text>
</comment>
<dbReference type="PANTHER" id="PTHR43725">
    <property type="entry name" value="UDP-GLUCOSE 4-EPIMERASE"/>
    <property type="match status" value="1"/>
</dbReference>
<feature type="domain" description="NAD-dependent epimerase/dehydratase" evidence="12">
    <location>
        <begin position="3"/>
        <end position="252"/>
    </location>
</feature>
<evidence type="ECO:0000256" key="4">
    <source>
        <dbReference type="ARBA" id="ARBA00007637"/>
    </source>
</evidence>